<feature type="domain" description="Glycosyltransferase subfamily 4-like N-terminal" evidence="2">
    <location>
        <begin position="17"/>
        <end position="192"/>
    </location>
</feature>
<dbReference type="PANTHER" id="PTHR12526">
    <property type="entry name" value="GLYCOSYLTRANSFERASE"/>
    <property type="match status" value="1"/>
</dbReference>
<dbReference type="Gene3D" id="3.40.50.2000">
    <property type="entry name" value="Glycogen Phosphorylase B"/>
    <property type="match status" value="2"/>
</dbReference>
<dbReference type="STRING" id="1195760.SAMN05444281_2120"/>
<dbReference type="InterPro" id="IPR028098">
    <property type="entry name" value="Glyco_trans_4-like_N"/>
</dbReference>
<name>A0A1M5W173_9FLAO</name>
<evidence type="ECO:0000313" key="3">
    <source>
        <dbReference type="EMBL" id="SHH81245.1"/>
    </source>
</evidence>
<dbReference type="Proteomes" id="UP000184109">
    <property type="component" value="Unassembled WGS sequence"/>
</dbReference>
<dbReference type="AlphaFoldDB" id="A0A1M5W173"/>
<feature type="domain" description="Glycosyl transferase family 1" evidence="1">
    <location>
        <begin position="208"/>
        <end position="373"/>
    </location>
</feature>
<evidence type="ECO:0000259" key="2">
    <source>
        <dbReference type="Pfam" id="PF13439"/>
    </source>
</evidence>
<evidence type="ECO:0000259" key="1">
    <source>
        <dbReference type="Pfam" id="PF00534"/>
    </source>
</evidence>
<dbReference type="GO" id="GO:0016757">
    <property type="term" value="F:glycosyltransferase activity"/>
    <property type="evidence" value="ECO:0007669"/>
    <property type="project" value="InterPro"/>
</dbReference>
<gene>
    <name evidence="3" type="ORF">SAMN05444281_2120</name>
</gene>
<reference evidence="4" key="1">
    <citation type="submission" date="2016-11" db="EMBL/GenBank/DDBJ databases">
        <authorList>
            <person name="Varghese N."/>
            <person name="Submissions S."/>
        </authorList>
    </citation>
    <scope>NUCLEOTIDE SEQUENCE [LARGE SCALE GENOMIC DNA]</scope>
    <source>
        <strain evidence="4">DSM 100572</strain>
    </source>
</reference>
<keyword evidence="4" id="KW-1185">Reference proteome</keyword>
<dbReference type="InterPro" id="IPR001296">
    <property type="entry name" value="Glyco_trans_1"/>
</dbReference>
<dbReference type="Pfam" id="PF13439">
    <property type="entry name" value="Glyco_transf_4"/>
    <property type="match status" value="1"/>
</dbReference>
<dbReference type="OrthoDB" id="1450439at2"/>
<dbReference type="EMBL" id="FQXQ01000004">
    <property type="protein sequence ID" value="SHH81245.1"/>
    <property type="molecule type" value="Genomic_DNA"/>
</dbReference>
<keyword evidence="3" id="KW-0808">Transferase</keyword>
<protein>
    <submittedName>
        <fullName evidence="3">Glycosyltransferase involved in cell wall bisynthesis</fullName>
    </submittedName>
</protein>
<organism evidence="3 4">
    <name type="scientific">Wenyingzhuangia marina</name>
    <dbReference type="NCBI Taxonomy" id="1195760"/>
    <lineage>
        <taxon>Bacteria</taxon>
        <taxon>Pseudomonadati</taxon>
        <taxon>Bacteroidota</taxon>
        <taxon>Flavobacteriia</taxon>
        <taxon>Flavobacteriales</taxon>
        <taxon>Flavobacteriaceae</taxon>
        <taxon>Wenyingzhuangia</taxon>
    </lineage>
</organism>
<proteinExistence type="predicted"/>
<dbReference type="Pfam" id="PF00534">
    <property type="entry name" value="Glycos_transf_1"/>
    <property type="match status" value="1"/>
</dbReference>
<dbReference type="RefSeq" id="WP_073121292.1">
    <property type="nucleotide sequence ID" value="NZ_BMEN01000004.1"/>
</dbReference>
<dbReference type="CDD" id="cd03801">
    <property type="entry name" value="GT4_PimA-like"/>
    <property type="match status" value="1"/>
</dbReference>
<accession>A0A1M5W173</accession>
<evidence type="ECO:0000313" key="4">
    <source>
        <dbReference type="Proteomes" id="UP000184109"/>
    </source>
</evidence>
<dbReference type="SUPFAM" id="SSF53756">
    <property type="entry name" value="UDP-Glycosyltransferase/glycogen phosphorylase"/>
    <property type="match status" value="1"/>
</dbReference>
<sequence>MRIGMILDKTFPPDPRVENEAVALVGAGHQVFLFCLKYDDNQLDFEIVNGVQVCRYTSNQFEYKLSALAYTISLYTRKMSRKIEHFIESQKIEVLHIHDIRIAQATLKANKKYQLKTILDLHDNLPEVMKFYPHLQKFPGKYIISPQKWKKKEEEFIQQADKIITVSQEFIEEVVRRTKISDDKILLVPNTVRKSFYEEAVIDPLIIEKYKDNFVILYLGDTHLRRGLQTAIESIPVLIKTIPNIKFVIVGTNTTDVVLKQDVKKLGIEEYVDFEGWKNVLLFPSYIKASHICISPLHRSIQHDVAYANKLFQYMSFGKPLLVSNAIAQKKLIERIDAGLVHIEKDVKDFSEKVILLAKNEELRLQKGENGQRFLKEEFVWEQTSKNLLEMYKKLK</sequence>